<dbReference type="Proteomes" id="UP000030748">
    <property type="component" value="Unassembled WGS sequence"/>
</dbReference>
<dbReference type="Pfam" id="PF04949">
    <property type="entry name" value="Transcrip_act"/>
    <property type="match status" value="1"/>
</dbReference>
<keyword evidence="4" id="KW-1185">Reference proteome</keyword>
<feature type="region of interest" description="Disordered" evidence="2">
    <location>
        <begin position="1"/>
        <end position="34"/>
    </location>
</feature>
<dbReference type="PANTHER" id="PTHR21470:SF3">
    <property type="entry name" value="RAB6-INTERACTING GOLGIN"/>
    <property type="match status" value="1"/>
</dbReference>
<name>A0A022PW91_ERYGU</name>
<feature type="coiled-coil region" evidence="1">
    <location>
        <begin position="45"/>
        <end position="121"/>
    </location>
</feature>
<evidence type="ECO:0000256" key="2">
    <source>
        <dbReference type="SAM" id="MobiDB-lite"/>
    </source>
</evidence>
<feature type="compositionally biased region" description="Polar residues" evidence="2">
    <location>
        <begin position="1"/>
        <end position="15"/>
    </location>
</feature>
<dbReference type="EMBL" id="KI632289">
    <property type="protein sequence ID" value="EYU19794.1"/>
    <property type="molecule type" value="Genomic_DNA"/>
</dbReference>
<evidence type="ECO:0000256" key="1">
    <source>
        <dbReference type="SAM" id="Coils"/>
    </source>
</evidence>
<keyword evidence="1" id="KW-0175">Coiled coil</keyword>
<protein>
    <submittedName>
        <fullName evidence="3">Uncharacterized protein</fullName>
    </submittedName>
</protein>
<sequence>MKSNSLGATLGSSGRFSAGDDDEDETSKMALAKEEEIEKRKIEVRQRVECQLTRAQEEAKRLTQVWEELEVFTDPMRKEVTSVRRRLDLANRDLKSLAQICQKKEKEYKEVLEAFQEKSKEKAQLTTALVEMVNQSESFRMRKLEELSKILHSLKA</sequence>
<organism evidence="3 4">
    <name type="scientific">Erythranthe guttata</name>
    <name type="common">Yellow monkey flower</name>
    <name type="synonym">Mimulus guttatus</name>
    <dbReference type="NCBI Taxonomy" id="4155"/>
    <lineage>
        <taxon>Eukaryota</taxon>
        <taxon>Viridiplantae</taxon>
        <taxon>Streptophyta</taxon>
        <taxon>Embryophyta</taxon>
        <taxon>Tracheophyta</taxon>
        <taxon>Spermatophyta</taxon>
        <taxon>Magnoliopsida</taxon>
        <taxon>eudicotyledons</taxon>
        <taxon>Gunneridae</taxon>
        <taxon>Pentapetalae</taxon>
        <taxon>asterids</taxon>
        <taxon>lamiids</taxon>
        <taxon>Lamiales</taxon>
        <taxon>Phrymaceae</taxon>
        <taxon>Erythranthe</taxon>
    </lineage>
</organism>
<accession>A0A022PW91</accession>
<dbReference type="PANTHER" id="PTHR21470">
    <property type="entry name" value="RAB6-INTERACTING PROTEIN GORAB"/>
    <property type="match status" value="1"/>
</dbReference>
<dbReference type="STRING" id="4155.A0A022PW91"/>
<dbReference type="AlphaFoldDB" id="A0A022PW91"/>
<evidence type="ECO:0000313" key="4">
    <source>
        <dbReference type="Proteomes" id="UP000030748"/>
    </source>
</evidence>
<proteinExistence type="predicted"/>
<gene>
    <name evidence="3" type="ORF">MIMGU_mgv1a015500mg</name>
</gene>
<dbReference type="InterPro" id="IPR007033">
    <property type="entry name" value="GORAB"/>
</dbReference>
<reference evidence="3 4" key="1">
    <citation type="journal article" date="2013" name="Proc. Natl. Acad. Sci. U.S.A.">
        <title>Fine-scale variation in meiotic recombination in Mimulus inferred from population shotgun sequencing.</title>
        <authorList>
            <person name="Hellsten U."/>
            <person name="Wright K.M."/>
            <person name="Jenkins J."/>
            <person name="Shu S."/>
            <person name="Yuan Y."/>
            <person name="Wessler S.R."/>
            <person name="Schmutz J."/>
            <person name="Willis J.H."/>
            <person name="Rokhsar D.S."/>
        </authorList>
    </citation>
    <scope>NUCLEOTIDE SEQUENCE [LARGE SCALE GENOMIC DNA]</scope>
    <source>
        <strain evidence="4">cv. DUN x IM62</strain>
    </source>
</reference>
<dbReference type="eggNOG" id="ENOG502RY4G">
    <property type="taxonomic scope" value="Eukaryota"/>
</dbReference>
<evidence type="ECO:0000313" key="3">
    <source>
        <dbReference type="EMBL" id="EYU19794.1"/>
    </source>
</evidence>